<protein>
    <submittedName>
        <fullName evidence="2">KLTH0E15070p</fullName>
    </submittedName>
</protein>
<evidence type="ECO:0000313" key="2">
    <source>
        <dbReference type="EMBL" id="CAR23697.1"/>
    </source>
</evidence>
<dbReference type="OMA" id="LEWSHIN"/>
<dbReference type="GeneID" id="8292305"/>
<dbReference type="EMBL" id="CU928169">
    <property type="protein sequence ID" value="CAR23697.1"/>
    <property type="molecule type" value="Genomic_DNA"/>
</dbReference>
<proteinExistence type="predicted"/>
<organism evidence="2 3">
    <name type="scientific">Lachancea thermotolerans (strain ATCC 56472 / CBS 6340 / NRRL Y-8284)</name>
    <name type="common">Yeast</name>
    <name type="synonym">Kluyveromyces thermotolerans</name>
    <dbReference type="NCBI Taxonomy" id="559295"/>
    <lineage>
        <taxon>Eukaryota</taxon>
        <taxon>Fungi</taxon>
        <taxon>Dikarya</taxon>
        <taxon>Ascomycota</taxon>
        <taxon>Saccharomycotina</taxon>
        <taxon>Saccharomycetes</taxon>
        <taxon>Saccharomycetales</taxon>
        <taxon>Saccharomycetaceae</taxon>
        <taxon>Lachancea</taxon>
    </lineage>
</organism>
<dbReference type="RefSeq" id="XP_002554134.1">
    <property type="nucleotide sequence ID" value="XM_002554088.1"/>
</dbReference>
<dbReference type="AlphaFoldDB" id="C5DIT6"/>
<dbReference type="InParanoid" id="C5DIT6"/>
<dbReference type="OrthoDB" id="343092at2759"/>
<keyword evidence="3" id="KW-1185">Reference proteome</keyword>
<dbReference type="FunCoup" id="C5DIT6">
    <property type="interactions" value="208"/>
</dbReference>
<dbReference type="eggNOG" id="ENOG502RY0Q">
    <property type="taxonomic scope" value="Eukaryota"/>
</dbReference>
<feature type="region of interest" description="Disordered" evidence="1">
    <location>
        <begin position="109"/>
        <end position="129"/>
    </location>
</feature>
<dbReference type="STRING" id="559295.C5DIT6"/>
<evidence type="ECO:0000256" key="1">
    <source>
        <dbReference type="SAM" id="MobiDB-lite"/>
    </source>
</evidence>
<reference evidence="2 3" key="1">
    <citation type="journal article" date="2009" name="Genome Res.">
        <title>Comparative genomics of protoploid Saccharomycetaceae.</title>
        <authorList>
            <consortium name="The Genolevures Consortium"/>
            <person name="Souciet J.-L."/>
            <person name="Dujon B."/>
            <person name="Gaillardin C."/>
            <person name="Johnston M."/>
            <person name="Baret P.V."/>
            <person name="Cliften P."/>
            <person name="Sherman D.J."/>
            <person name="Weissenbach J."/>
            <person name="Westhof E."/>
            <person name="Wincker P."/>
            <person name="Jubin C."/>
            <person name="Poulain J."/>
            <person name="Barbe V."/>
            <person name="Segurens B."/>
            <person name="Artiguenave F."/>
            <person name="Anthouard V."/>
            <person name="Vacherie B."/>
            <person name="Val M.-E."/>
            <person name="Fulton R.S."/>
            <person name="Minx P."/>
            <person name="Wilson R."/>
            <person name="Durrens P."/>
            <person name="Jean G."/>
            <person name="Marck C."/>
            <person name="Martin T."/>
            <person name="Nikolski M."/>
            <person name="Rolland T."/>
            <person name="Seret M.-L."/>
            <person name="Casaregola S."/>
            <person name="Despons L."/>
            <person name="Fairhead C."/>
            <person name="Fischer G."/>
            <person name="Lafontaine I."/>
            <person name="Leh V."/>
            <person name="Lemaire M."/>
            <person name="de Montigny J."/>
            <person name="Neuveglise C."/>
            <person name="Thierry A."/>
            <person name="Blanc-Lenfle I."/>
            <person name="Bleykasten C."/>
            <person name="Diffels J."/>
            <person name="Fritsch E."/>
            <person name="Frangeul L."/>
            <person name="Goeffon A."/>
            <person name="Jauniaux N."/>
            <person name="Kachouri-Lafond R."/>
            <person name="Payen C."/>
            <person name="Potier S."/>
            <person name="Pribylova L."/>
            <person name="Ozanne C."/>
            <person name="Richard G.-F."/>
            <person name="Sacerdot C."/>
            <person name="Straub M.-L."/>
            <person name="Talla E."/>
        </authorList>
    </citation>
    <scope>NUCLEOTIDE SEQUENCE [LARGE SCALE GENOMIC DNA]</scope>
    <source>
        <strain evidence="3">ATCC 56472 / CBS 6340 / NRRL Y-8284</strain>
    </source>
</reference>
<feature type="compositionally biased region" description="Low complexity" evidence="1">
    <location>
        <begin position="243"/>
        <end position="253"/>
    </location>
</feature>
<accession>C5DIT6</accession>
<dbReference type="HOGENOM" id="CLU_023637_0_0_1"/>
<gene>
    <name evidence="2" type="ordered locus">KLTH0E15070g</name>
</gene>
<evidence type="ECO:0000313" key="3">
    <source>
        <dbReference type="Proteomes" id="UP000002036"/>
    </source>
</evidence>
<dbReference type="Proteomes" id="UP000002036">
    <property type="component" value="Chromosome E"/>
</dbReference>
<feature type="region of interest" description="Disordered" evidence="1">
    <location>
        <begin position="235"/>
        <end position="254"/>
    </location>
</feature>
<name>C5DIT6_LACTC</name>
<sequence>MRNNDPYLGMSSIEIIEQNDRPGSEIAHQPLNVDIIEITSGNEDLTPAKAATRYTYPSSPRACHKSSPLRTSVYNSEPLDHSVELSAAFHDDTTIDETISESSFAPLERQQNAAANKSKESSPASLISLNKSGPTGIDVPKKLESALDQIISEDIFSSDATENMSRLAPGEQAPLSLKAMGHKWSLRDGEKLCFSESEQNEAEKVAEVPSARNLFVKSSQSEASIALPHDDRGQSFIEKEQCSSSTRSRSISTDNKAPASVIYQMNDAIEYSSTPEPAKSHALDQNLVRPPNSTAKVSLKYSKKRLHDETSEALLSKVGDRNARQIQKFVVLGRSFTDEESKLEINKNLATGAGKKEFNAANKLVKEPSVLKEEISIDINESLYQSFLEDGVDLRERLSPAQILHTHTVNPLMKLRRNCKSIYDYEHGIFYPIKETLVSESISILYYDALEFFHQYTVDKLRLKNFIEGCKEGGQLVLIMVNGCDSLIKGLQNLENRRFRQQINEELGGTSPKRKRGNNKSFSKLEELNIKPTDVEKEIESIAILMKVHFFSVETKQDFAVWMNNLLVVVGRKRYDPIIRHQDWSHISLRSAHDPQDALSKTVEQLDQMTRLKAQRVVAVYKSFQQLYEDVNKGYLISGNDGNSLMGGAAEKAMATLLTSENPEELIYLD</sequence>
<dbReference type="KEGG" id="lth:KLTH0E15070g"/>